<evidence type="ECO:0000313" key="5">
    <source>
        <dbReference type="Proteomes" id="UP000029046"/>
    </source>
</evidence>
<feature type="compositionally biased region" description="Low complexity" evidence="2">
    <location>
        <begin position="363"/>
        <end position="372"/>
    </location>
</feature>
<keyword evidence="3" id="KW-0812">Transmembrane</keyword>
<feature type="region of interest" description="Disordered" evidence="2">
    <location>
        <begin position="244"/>
        <end position="264"/>
    </location>
</feature>
<accession>A0A087ANR9</accession>
<dbReference type="AlphaFoldDB" id="A0A087ANR9"/>
<feature type="transmembrane region" description="Helical" evidence="3">
    <location>
        <begin position="6"/>
        <end position="23"/>
    </location>
</feature>
<dbReference type="OrthoDB" id="3243298at2"/>
<name>A0A087ANR9_9BIFI</name>
<keyword evidence="1" id="KW-0175">Coiled coil</keyword>
<gene>
    <name evidence="4" type="ORF">BIGA_1009</name>
</gene>
<dbReference type="Proteomes" id="UP000029046">
    <property type="component" value="Unassembled WGS sequence"/>
</dbReference>
<reference evidence="4 5" key="1">
    <citation type="submission" date="2014-03" db="EMBL/GenBank/DDBJ databases">
        <title>Genomics of Bifidobacteria.</title>
        <authorList>
            <person name="Ventura M."/>
            <person name="Milani C."/>
            <person name="Lugli G.A."/>
        </authorList>
    </citation>
    <scope>NUCLEOTIDE SEQUENCE [LARGE SCALE GENOMIC DNA]</scope>
    <source>
        <strain evidence="4 5">LMG 11586</strain>
    </source>
</reference>
<keyword evidence="3" id="KW-1133">Transmembrane helix</keyword>
<keyword evidence="5" id="KW-1185">Reference proteome</keyword>
<comment type="caution">
    <text evidence="4">The sequence shown here is derived from an EMBL/GenBank/DDBJ whole genome shotgun (WGS) entry which is preliminary data.</text>
</comment>
<feature type="transmembrane region" description="Helical" evidence="3">
    <location>
        <begin position="125"/>
        <end position="145"/>
    </location>
</feature>
<feature type="region of interest" description="Disordered" evidence="2">
    <location>
        <begin position="314"/>
        <end position="390"/>
    </location>
</feature>
<feature type="region of interest" description="Disordered" evidence="2">
    <location>
        <begin position="161"/>
        <end position="188"/>
    </location>
</feature>
<proteinExistence type="predicted"/>
<evidence type="ECO:0000313" key="4">
    <source>
        <dbReference type="EMBL" id="KFI60419.1"/>
    </source>
</evidence>
<evidence type="ECO:0000256" key="3">
    <source>
        <dbReference type="SAM" id="Phobius"/>
    </source>
</evidence>
<dbReference type="RefSeq" id="WP_033505290.1">
    <property type="nucleotide sequence ID" value="NZ_JGYX01000005.1"/>
</dbReference>
<evidence type="ECO:0000256" key="1">
    <source>
        <dbReference type="SAM" id="Coils"/>
    </source>
</evidence>
<feature type="transmembrane region" description="Helical" evidence="3">
    <location>
        <begin position="100"/>
        <end position="119"/>
    </location>
</feature>
<dbReference type="eggNOG" id="ENOG5032VSG">
    <property type="taxonomic scope" value="Bacteria"/>
</dbReference>
<dbReference type="EMBL" id="JGYX01000005">
    <property type="protein sequence ID" value="KFI60419.1"/>
    <property type="molecule type" value="Genomic_DNA"/>
</dbReference>
<feature type="compositionally biased region" description="Basic and acidic residues" evidence="2">
    <location>
        <begin position="244"/>
        <end position="256"/>
    </location>
</feature>
<sequence length="390" mass="42581">MGYESLSTVIVLVIVVLMLAVWLPRRTVNGMKHVMEHREDRYSSSLHLVDADSGTKFSDVRTPQAKGAIMQPSQPHKAMSAAEHIAQVRRMRREAARRRAVIAGVLAAATVVVIVLAVVLRFSPLFALIPGGLLLAVLGLGVNAARHARAWERKVAERRARRSQAKPVQPVVQARERDASAAPTEAMEQREIRRALRESEEEKARVQARREARRADVVDVDSVVVEERTDDDRIVMQRDDARNDDVPHAEAPHAENEQAVPADATTELDEVRPARALDAFEVAASQDLISFTLGEPRNGFDVRPEAPESLEIRSTRQVAKAVPVEEEPADAQPQPAAQDEPVVQGAQDDAAESEGVSFHDAEVAAQVEAPVATSESLGTGLETILARRGA</sequence>
<protein>
    <recommendedName>
        <fullName evidence="6">YjbE family integral membrane protein</fullName>
    </recommendedName>
</protein>
<feature type="compositionally biased region" description="Low complexity" evidence="2">
    <location>
        <begin position="330"/>
        <end position="344"/>
    </location>
</feature>
<organism evidence="4 5">
    <name type="scientific">Bifidobacterium pullorum subsp. gallinarum</name>
    <dbReference type="NCBI Taxonomy" id="78344"/>
    <lineage>
        <taxon>Bacteria</taxon>
        <taxon>Bacillati</taxon>
        <taxon>Actinomycetota</taxon>
        <taxon>Actinomycetes</taxon>
        <taxon>Bifidobacteriales</taxon>
        <taxon>Bifidobacteriaceae</taxon>
        <taxon>Bifidobacterium</taxon>
    </lineage>
</organism>
<evidence type="ECO:0000256" key="2">
    <source>
        <dbReference type="SAM" id="MobiDB-lite"/>
    </source>
</evidence>
<evidence type="ECO:0008006" key="6">
    <source>
        <dbReference type="Google" id="ProtNLM"/>
    </source>
</evidence>
<keyword evidence="3" id="KW-0472">Membrane</keyword>
<feature type="coiled-coil region" evidence="1">
    <location>
        <begin position="189"/>
        <end position="216"/>
    </location>
</feature>